<dbReference type="InterPro" id="IPR036457">
    <property type="entry name" value="PPM-type-like_dom_sf"/>
</dbReference>
<reference evidence="3" key="1">
    <citation type="journal article" date="2022" name="G3 (Bethesda)">
        <title>Unveiling the complete genome sequence of Alicyclobacillus acidoterrestris DSM 3922T, a taint-producing strain.</title>
        <authorList>
            <person name="Leonardo I.C."/>
            <person name="Barreto Crespo M.T."/>
            <person name="Gaspar F.B."/>
        </authorList>
    </citation>
    <scope>NUCLEOTIDE SEQUENCE [LARGE SCALE GENOMIC DNA]</scope>
    <source>
        <strain evidence="3">DSM 3922</strain>
    </source>
</reference>
<dbReference type="InterPro" id="IPR052016">
    <property type="entry name" value="Bact_Sigma-Reg"/>
</dbReference>
<accession>T0BUP1</accession>
<sequence length="275" mass="31076">MKTNELLHQFRKYLNTVDDSGDELRAAEFIQKMLLDDEIPPCPSLSCAGISLPAYRLSGDYYDFIYDPANGRYWIFVGDVMGKGIPASLLMVMVRATVRVLTNYNQTPSELVRNLNNFLLGDMTRLRAFSTLFCGQFNVHSGQFTYTSAGHPSPIIVRKHSGQAEKLEVKGTVVGLLKDREYKDFSTPFELGDLLILCTDGILEAMNADKVQYGYERLGESAVAHQHHNVHEIIHHIAGDVREFAQEIRRDDVTLVAVRREKGGGQDERYDSDER</sequence>
<evidence type="ECO:0000256" key="1">
    <source>
        <dbReference type="ARBA" id="ARBA00022801"/>
    </source>
</evidence>
<dbReference type="STRING" id="1356854.N007_10900"/>
<dbReference type="GO" id="GO:0016791">
    <property type="term" value="F:phosphatase activity"/>
    <property type="evidence" value="ECO:0007669"/>
    <property type="project" value="TreeGrafter"/>
</dbReference>
<protein>
    <submittedName>
        <fullName evidence="2">Serine/threonine-protein phosphatase</fullName>
    </submittedName>
</protein>
<evidence type="ECO:0000313" key="3">
    <source>
        <dbReference type="Proteomes" id="UP000829401"/>
    </source>
</evidence>
<keyword evidence="1" id="KW-0378">Hydrolase</keyword>
<accession>A0A9E7CSG0</accession>
<dbReference type="SUPFAM" id="SSF81606">
    <property type="entry name" value="PP2C-like"/>
    <property type="match status" value="1"/>
</dbReference>
<dbReference type="OrthoDB" id="9763484at2"/>
<evidence type="ECO:0000313" key="2">
    <source>
        <dbReference type="EMBL" id="UNO49555.1"/>
    </source>
</evidence>
<organism evidence="2 3">
    <name type="scientific">Alicyclobacillus acidoterrestris (strain ATCC 49025 / DSM 3922 / CIP 106132 / NCIMB 13137 / GD3B)</name>
    <dbReference type="NCBI Taxonomy" id="1356854"/>
    <lineage>
        <taxon>Bacteria</taxon>
        <taxon>Bacillati</taxon>
        <taxon>Bacillota</taxon>
        <taxon>Bacilli</taxon>
        <taxon>Bacillales</taxon>
        <taxon>Alicyclobacillaceae</taxon>
        <taxon>Alicyclobacillus</taxon>
    </lineage>
</organism>
<name>T0BUP1_ALIAG</name>
<dbReference type="InterPro" id="IPR001932">
    <property type="entry name" value="PPM-type_phosphatase-like_dom"/>
</dbReference>
<dbReference type="EMBL" id="CP080467">
    <property type="protein sequence ID" value="UNO49555.1"/>
    <property type="molecule type" value="Genomic_DNA"/>
</dbReference>
<dbReference type="KEGG" id="aaco:K1I37_03130"/>
<keyword evidence="3" id="KW-1185">Reference proteome</keyword>
<dbReference type="PANTHER" id="PTHR43156:SF2">
    <property type="entry name" value="STAGE II SPORULATION PROTEIN E"/>
    <property type="match status" value="1"/>
</dbReference>
<proteinExistence type="predicted"/>
<dbReference type="eggNOG" id="COG2208">
    <property type="taxonomic scope" value="Bacteria"/>
</dbReference>
<dbReference type="Pfam" id="PF07228">
    <property type="entry name" value="SpoIIE"/>
    <property type="match status" value="1"/>
</dbReference>
<dbReference type="Proteomes" id="UP000829401">
    <property type="component" value="Chromosome"/>
</dbReference>
<dbReference type="Gene3D" id="3.60.40.10">
    <property type="entry name" value="PPM-type phosphatase domain"/>
    <property type="match status" value="1"/>
</dbReference>
<gene>
    <name evidence="2" type="ORF">K1I37_03130</name>
</gene>
<dbReference type="AlphaFoldDB" id="T0BUP1"/>
<dbReference type="RefSeq" id="WP_021297231.1">
    <property type="nucleotide sequence ID" value="NZ_AURB01000147.1"/>
</dbReference>
<dbReference type="PANTHER" id="PTHR43156">
    <property type="entry name" value="STAGE II SPORULATION PROTEIN E-RELATED"/>
    <property type="match status" value="1"/>
</dbReference>
<dbReference type="SMART" id="SM00331">
    <property type="entry name" value="PP2C_SIG"/>
    <property type="match status" value="1"/>
</dbReference>